<proteinExistence type="predicted"/>
<reference evidence="2" key="1">
    <citation type="submission" date="2015-04" db="UniProtKB">
        <authorList>
            <consortium name="EnsemblPlants"/>
        </authorList>
    </citation>
    <scope>IDENTIFICATION</scope>
</reference>
<evidence type="ECO:0000256" key="1">
    <source>
        <dbReference type="SAM" id="MobiDB-lite"/>
    </source>
</evidence>
<protein>
    <submittedName>
        <fullName evidence="2">Uncharacterized protein</fullName>
    </submittedName>
</protein>
<evidence type="ECO:0000313" key="3">
    <source>
        <dbReference type="Proteomes" id="UP000008021"/>
    </source>
</evidence>
<dbReference type="HOGENOM" id="CLU_1345094_0_0_1"/>
<feature type="compositionally biased region" description="Low complexity" evidence="1">
    <location>
        <begin position="151"/>
        <end position="166"/>
    </location>
</feature>
<dbReference type="EnsemblPlants" id="OMERI01G03540.1">
    <property type="protein sequence ID" value="OMERI01G03540.1"/>
    <property type="gene ID" value="OMERI01G03540"/>
</dbReference>
<reference evidence="2" key="2">
    <citation type="submission" date="2018-05" db="EMBL/GenBank/DDBJ databases">
        <title>OmerRS3 (Oryza meridionalis Reference Sequence Version 3).</title>
        <authorList>
            <person name="Zhang J."/>
            <person name="Kudrna D."/>
            <person name="Lee S."/>
            <person name="Talag J."/>
            <person name="Welchert J."/>
            <person name="Wing R.A."/>
        </authorList>
    </citation>
    <scope>NUCLEOTIDE SEQUENCE [LARGE SCALE GENOMIC DNA]</scope>
    <source>
        <strain evidence="2">cv. OR44</strain>
    </source>
</reference>
<sequence>MAAEAWRSRLRERVVEAAERWESVGESLATALTHLKSPMHAGDEEEAAAARTRIRLAMGELVDASRNLASAMSLMKVAELLALHGGSVNPSTRLGEISLLGDQYLAERESSSLKPARTPEKRTSVLTGAAATWMRSSSCWTIRVSLASTTSSRRSSSSPAITSRARSGMRSWAPRGPSAPGRMYPAPTDSVETSYAGFLVGNSF</sequence>
<dbReference type="AlphaFoldDB" id="A0A0E0BXD0"/>
<feature type="region of interest" description="Disordered" evidence="1">
    <location>
        <begin position="151"/>
        <end position="186"/>
    </location>
</feature>
<dbReference type="Pfam" id="PF06533">
    <property type="entry name" value="DUF1110"/>
    <property type="match status" value="1"/>
</dbReference>
<organism evidence="2">
    <name type="scientific">Oryza meridionalis</name>
    <dbReference type="NCBI Taxonomy" id="40149"/>
    <lineage>
        <taxon>Eukaryota</taxon>
        <taxon>Viridiplantae</taxon>
        <taxon>Streptophyta</taxon>
        <taxon>Embryophyta</taxon>
        <taxon>Tracheophyta</taxon>
        <taxon>Spermatophyta</taxon>
        <taxon>Magnoliopsida</taxon>
        <taxon>Liliopsida</taxon>
        <taxon>Poales</taxon>
        <taxon>Poaceae</taxon>
        <taxon>BOP clade</taxon>
        <taxon>Oryzoideae</taxon>
        <taxon>Oryzeae</taxon>
        <taxon>Oryzinae</taxon>
        <taxon>Oryza</taxon>
    </lineage>
</organism>
<dbReference type="Gramene" id="OMERI01G03540.1">
    <property type="protein sequence ID" value="OMERI01G03540.1"/>
    <property type="gene ID" value="OMERI01G03540"/>
</dbReference>
<dbReference type="eggNOG" id="ENOG502R4MU">
    <property type="taxonomic scope" value="Eukaryota"/>
</dbReference>
<accession>A0A0E0BXD0</accession>
<dbReference type="InterPro" id="IPR010535">
    <property type="entry name" value="DUF1110"/>
</dbReference>
<keyword evidence="3" id="KW-1185">Reference proteome</keyword>
<dbReference type="PANTHER" id="PTHR35356:SF3">
    <property type="entry name" value="OS01G0156300 PROTEIN"/>
    <property type="match status" value="1"/>
</dbReference>
<dbReference type="PANTHER" id="PTHR35356">
    <property type="entry name" value="OS01G0156300 PROTEIN-RELATED"/>
    <property type="match status" value="1"/>
</dbReference>
<name>A0A0E0BXD0_9ORYZ</name>
<dbReference type="Proteomes" id="UP000008021">
    <property type="component" value="Chromosome 1"/>
</dbReference>
<evidence type="ECO:0000313" key="2">
    <source>
        <dbReference type="EnsemblPlants" id="OMERI01G03540.1"/>
    </source>
</evidence>